<dbReference type="AlphaFoldDB" id="A0A9N9Y2F1"/>
<sequence length="479" mass="53862">MASQSQLRVCLTKPRVFIISDISNEPDDAESLVRYLLYSNEFDTRGLVACTSTWMKRVVHPEDIEKVIHAYDKVVPNLNKHVHAENQYSPGQWFLDMLKTGPPLYGKEALADNVPLSDGAQLLVDRLAESDKPLWVLCWGGTNVLAQALRHTGLSMSAEDHRQLRGKLRVYAISDQDDTGVWIRHNFPDVFYITSLHGWNQYGNALWTGISGDQFYGFDQGGPDSRLVSAEWIRENIQIGPLGKAYPEFAFIPEGDTPTFLYLVQNGLGSPEHPEWGSWGGRYLPVDSSQESPYNHYHDATDRVVGENGHVFRSNHATIWRWRKAFQNDFAARMQWTLRGDITRANHSPVIVVNGSTGPEPLFLSAAAGDYVDLDASATYDPDGDNLVFKWLHYKEVTATQWIIDNEVKDVEFEDLDADLPGRHVRAKLPEKCTVDRSAGLSSPQGQVMHLILEVCDNGSPSLTTYKRVVVQSLIKHEG</sequence>
<dbReference type="InterPro" id="IPR048527">
    <property type="entry name" value="Sde182_C"/>
</dbReference>
<comment type="caution">
    <text evidence="3">The sequence shown here is derived from an EMBL/GenBank/DDBJ whole genome shotgun (WGS) entry which is preliminary data.</text>
</comment>
<evidence type="ECO:0000259" key="2">
    <source>
        <dbReference type="Pfam" id="PF21027"/>
    </source>
</evidence>
<feature type="domain" description="Cellulose-binding Sde182 C-terminal" evidence="2">
    <location>
        <begin position="372"/>
        <end position="472"/>
    </location>
</feature>
<evidence type="ECO:0008006" key="5">
    <source>
        <dbReference type="Google" id="ProtNLM"/>
    </source>
</evidence>
<evidence type="ECO:0000313" key="4">
    <source>
        <dbReference type="Proteomes" id="UP000754883"/>
    </source>
</evidence>
<protein>
    <recommendedName>
        <fullName evidence="5">Cellulose-binding protein</fullName>
    </recommendedName>
</protein>
<dbReference type="Gene3D" id="3.90.245.10">
    <property type="entry name" value="Ribonucleoside hydrolase-like"/>
    <property type="match status" value="1"/>
</dbReference>
<reference evidence="3 4" key="2">
    <citation type="submission" date="2021-10" db="EMBL/GenBank/DDBJ databases">
        <authorList>
            <person name="Piombo E."/>
        </authorList>
    </citation>
    <scope>NUCLEOTIDE SEQUENCE [LARGE SCALE GENOMIC DNA]</scope>
</reference>
<gene>
    <name evidence="3" type="ORF">CBYS24578_00011092</name>
</gene>
<reference evidence="4" key="1">
    <citation type="submission" date="2019-06" db="EMBL/GenBank/DDBJ databases">
        <authorList>
            <person name="Broberg M."/>
        </authorList>
    </citation>
    <scope>NUCLEOTIDE SEQUENCE [LARGE SCALE GENOMIC DNA]</scope>
</reference>
<dbReference type="InterPro" id="IPR013783">
    <property type="entry name" value="Ig-like_fold"/>
</dbReference>
<keyword evidence="4" id="KW-1185">Reference proteome</keyword>
<accession>A0A9N9Y2F1</accession>
<dbReference type="Pfam" id="PF21027">
    <property type="entry name" value="Sde0182_C"/>
    <property type="match status" value="1"/>
</dbReference>
<dbReference type="Gene3D" id="2.60.40.10">
    <property type="entry name" value="Immunoglobulins"/>
    <property type="match status" value="1"/>
</dbReference>
<feature type="domain" description="Cellulose-binding Sde182 nucleoside hydrolase-like" evidence="1">
    <location>
        <begin position="15"/>
        <end position="283"/>
    </location>
</feature>
<dbReference type="InterPro" id="IPR011483">
    <property type="entry name" value="Sde182_NH-like"/>
</dbReference>
<dbReference type="Pfam" id="PF07632">
    <property type="entry name" value="Sde182_NH-like"/>
    <property type="match status" value="1"/>
</dbReference>
<dbReference type="OrthoDB" id="3592035at2759"/>
<name>A0A9N9Y2F1_9HYPO</name>
<dbReference type="InterPro" id="IPR036452">
    <property type="entry name" value="Ribo_hydro-like"/>
</dbReference>
<dbReference type="Proteomes" id="UP000754883">
    <property type="component" value="Unassembled WGS sequence"/>
</dbReference>
<dbReference type="GO" id="GO:0016799">
    <property type="term" value="F:hydrolase activity, hydrolyzing N-glycosyl compounds"/>
    <property type="evidence" value="ECO:0007669"/>
    <property type="project" value="InterPro"/>
</dbReference>
<proteinExistence type="predicted"/>
<dbReference type="EMBL" id="CABFNO020001350">
    <property type="protein sequence ID" value="CAG9982819.1"/>
    <property type="molecule type" value="Genomic_DNA"/>
</dbReference>
<evidence type="ECO:0000259" key="1">
    <source>
        <dbReference type="Pfam" id="PF07632"/>
    </source>
</evidence>
<evidence type="ECO:0000313" key="3">
    <source>
        <dbReference type="EMBL" id="CAG9982819.1"/>
    </source>
</evidence>
<organism evidence="3 4">
    <name type="scientific">Clonostachys byssicola</name>
    <dbReference type="NCBI Taxonomy" id="160290"/>
    <lineage>
        <taxon>Eukaryota</taxon>
        <taxon>Fungi</taxon>
        <taxon>Dikarya</taxon>
        <taxon>Ascomycota</taxon>
        <taxon>Pezizomycotina</taxon>
        <taxon>Sordariomycetes</taxon>
        <taxon>Hypocreomycetidae</taxon>
        <taxon>Hypocreales</taxon>
        <taxon>Bionectriaceae</taxon>
        <taxon>Clonostachys</taxon>
    </lineage>
</organism>